<accession>A0A1C3ULS9</accession>
<dbReference type="STRING" id="52131.GA0061100_102562"/>
<keyword evidence="4" id="KW-1185">Reference proteome</keyword>
<evidence type="ECO:0000256" key="1">
    <source>
        <dbReference type="SAM" id="Phobius"/>
    </source>
</evidence>
<dbReference type="Proteomes" id="UP000186228">
    <property type="component" value="Unassembled WGS sequence"/>
</dbReference>
<dbReference type="PANTHER" id="PTHR23028">
    <property type="entry name" value="ACETYLTRANSFERASE"/>
    <property type="match status" value="1"/>
</dbReference>
<dbReference type="InterPro" id="IPR050879">
    <property type="entry name" value="Acyltransferase_3"/>
</dbReference>
<feature type="transmembrane region" description="Helical" evidence="1">
    <location>
        <begin position="177"/>
        <end position="196"/>
    </location>
</feature>
<proteinExistence type="predicted"/>
<gene>
    <name evidence="3" type="ORF">GA0061100_102562</name>
</gene>
<sequence length="332" mass="37186">MKIGSDITSIQYLRAIAAISVLCFHVCETYGLDFKSGAAGVDIFFVISGFIMWVTTDGRSLGPQEFMWRRLIRIVPLYWIATAATFVIAVLKPQFFFDANSSIENLIGSLFFVPFMKGEALQPVVEQGWTLSYEMFFYLIFSISLLLPEFRRLCFLMAALVTVVMAHYLLPLGYLSVFTQPVILEFAAGIVIGRLWKQGFRLPFPAAIGLMVIGVVLLVASDPLIHLERAIRWGIPAVLLVSGAVFAERERGVPQLAFLHFLGNASYSIYVWHVLTGILVTALLLRVGMPHNMQPVPIALGSLAFAIVCYLCIERPLQRKMRLSRPRPAYRS</sequence>
<keyword evidence="1" id="KW-1133">Transmembrane helix</keyword>
<dbReference type="AlphaFoldDB" id="A0A1C3ULS9"/>
<feature type="transmembrane region" description="Helical" evidence="1">
    <location>
        <begin position="38"/>
        <end position="56"/>
    </location>
</feature>
<dbReference type="GO" id="GO:0000271">
    <property type="term" value="P:polysaccharide biosynthetic process"/>
    <property type="evidence" value="ECO:0007669"/>
    <property type="project" value="TreeGrafter"/>
</dbReference>
<dbReference type="InterPro" id="IPR002656">
    <property type="entry name" value="Acyl_transf_3_dom"/>
</dbReference>
<feature type="transmembrane region" description="Helical" evidence="1">
    <location>
        <begin position="129"/>
        <end position="147"/>
    </location>
</feature>
<reference evidence="4" key="1">
    <citation type="submission" date="2016-08" db="EMBL/GenBank/DDBJ databases">
        <authorList>
            <person name="Varghese N."/>
            <person name="Submissions Spin"/>
        </authorList>
    </citation>
    <scope>NUCLEOTIDE SEQUENCE [LARGE SCALE GENOMIC DNA]</scope>
    <source>
        <strain evidence="4">CCBAU 57015</strain>
    </source>
</reference>
<feature type="transmembrane region" description="Helical" evidence="1">
    <location>
        <begin position="230"/>
        <end position="247"/>
    </location>
</feature>
<feature type="domain" description="Acyltransferase 3" evidence="2">
    <location>
        <begin position="8"/>
        <end position="312"/>
    </location>
</feature>
<evidence type="ECO:0000313" key="3">
    <source>
        <dbReference type="EMBL" id="SCB16307.1"/>
    </source>
</evidence>
<name>A0A1C3ULS9_9HYPH</name>
<feature type="transmembrane region" description="Helical" evidence="1">
    <location>
        <begin position="77"/>
        <end position="97"/>
    </location>
</feature>
<dbReference type="GO" id="GO:0016747">
    <property type="term" value="F:acyltransferase activity, transferring groups other than amino-acyl groups"/>
    <property type="evidence" value="ECO:0007669"/>
    <property type="project" value="InterPro"/>
</dbReference>
<evidence type="ECO:0000259" key="2">
    <source>
        <dbReference type="Pfam" id="PF01757"/>
    </source>
</evidence>
<protein>
    <submittedName>
        <fullName evidence="3">Exopolysaccharide production protein ExoZ</fullName>
    </submittedName>
</protein>
<organism evidence="3 4">
    <name type="scientific">Rhizobium hainanense</name>
    <dbReference type="NCBI Taxonomy" id="52131"/>
    <lineage>
        <taxon>Bacteria</taxon>
        <taxon>Pseudomonadati</taxon>
        <taxon>Pseudomonadota</taxon>
        <taxon>Alphaproteobacteria</taxon>
        <taxon>Hyphomicrobiales</taxon>
        <taxon>Rhizobiaceae</taxon>
        <taxon>Rhizobium/Agrobacterium group</taxon>
        <taxon>Rhizobium</taxon>
    </lineage>
</organism>
<feature type="transmembrane region" description="Helical" evidence="1">
    <location>
        <begin position="203"/>
        <end position="224"/>
    </location>
</feature>
<dbReference type="GO" id="GO:0016020">
    <property type="term" value="C:membrane"/>
    <property type="evidence" value="ECO:0007669"/>
    <property type="project" value="TreeGrafter"/>
</dbReference>
<keyword evidence="1" id="KW-0472">Membrane</keyword>
<dbReference type="Pfam" id="PF01757">
    <property type="entry name" value="Acyl_transf_3"/>
    <property type="match status" value="1"/>
</dbReference>
<keyword evidence="1" id="KW-0812">Transmembrane</keyword>
<dbReference type="RefSeq" id="WP_244557790.1">
    <property type="nucleotide sequence ID" value="NZ_FMAC01000002.1"/>
</dbReference>
<feature type="transmembrane region" description="Helical" evidence="1">
    <location>
        <begin position="267"/>
        <end position="289"/>
    </location>
</feature>
<feature type="transmembrane region" description="Helical" evidence="1">
    <location>
        <begin position="12"/>
        <end position="32"/>
    </location>
</feature>
<feature type="transmembrane region" description="Helical" evidence="1">
    <location>
        <begin position="295"/>
        <end position="313"/>
    </location>
</feature>
<dbReference type="PANTHER" id="PTHR23028:SF131">
    <property type="entry name" value="BLR2367 PROTEIN"/>
    <property type="match status" value="1"/>
</dbReference>
<feature type="transmembrane region" description="Helical" evidence="1">
    <location>
        <begin position="154"/>
        <end position="171"/>
    </location>
</feature>
<dbReference type="EMBL" id="FMAC01000002">
    <property type="protein sequence ID" value="SCB16307.1"/>
    <property type="molecule type" value="Genomic_DNA"/>
</dbReference>
<evidence type="ECO:0000313" key="4">
    <source>
        <dbReference type="Proteomes" id="UP000186228"/>
    </source>
</evidence>